<name>A0A0V0R2P2_PSEPJ</name>
<dbReference type="GO" id="GO:0006397">
    <property type="term" value="P:mRNA processing"/>
    <property type="evidence" value="ECO:0007669"/>
    <property type="project" value="InterPro"/>
</dbReference>
<dbReference type="Pfam" id="PF07713">
    <property type="entry name" value="DUF1604"/>
    <property type="match status" value="1"/>
</dbReference>
<dbReference type="PANTHER" id="PTHR13384:SF19">
    <property type="entry name" value="G PATCH DOMAIN-CONTAINING PROTEIN 1"/>
    <property type="match status" value="1"/>
</dbReference>
<dbReference type="InParanoid" id="A0A0V0R2P2"/>
<keyword evidence="5" id="KW-1185">Reference proteome</keyword>
<feature type="coiled-coil region" evidence="1">
    <location>
        <begin position="521"/>
        <end position="565"/>
    </location>
</feature>
<dbReference type="EMBL" id="LDAU01000058">
    <property type="protein sequence ID" value="KRX08753.1"/>
    <property type="molecule type" value="Genomic_DNA"/>
</dbReference>
<evidence type="ECO:0000313" key="4">
    <source>
        <dbReference type="EMBL" id="KRX08753.1"/>
    </source>
</evidence>
<accession>A0A0V0R2P2</accession>
<dbReference type="OrthoDB" id="20507at2759"/>
<dbReference type="Proteomes" id="UP000054937">
    <property type="component" value="Unassembled WGS sequence"/>
</dbReference>
<dbReference type="GO" id="GO:0003723">
    <property type="term" value="F:RNA binding"/>
    <property type="evidence" value="ECO:0007669"/>
    <property type="project" value="TreeGrafter"/>
</dbReference>
<gene>
    <name evidence="4" type="ORF">PPERSA_08064</name>
</gene>
<dbReference type="GO" id="GO:0005634">
    <property type="term" value="C:nucleus"/>
    <property type="evidence" value="ECO:0007669"/>
    <property type="project" value="TreeGrafter"/>
</dbReference>
<evidence type="ECO:0000256" key="2">
    <source>
        <dbReference type="SAM" id="MobiDB-lite"/>
    </source>
</evidence>
<evidence type="ECO:0000259" key="3">
    <source>
        <dbReference type="Pfam" id="PF07713"/>
    </source>
</evidence>
<feature type="region of interest" description="Disordered" evidence="2">
    <location>
        <begin position="400"/>
        <end position="429"/>
    </location>
</feature>
<organism evidence="4 5">
    <name type="scientific">Pseudocohnilembus persalinus</name>
    <name type="common">Ciliate</name>
    <dbReference type="NCBI Taxonomy" id="266149"/>
    <lineage>
        <taxon>Eukaryota</taxon>
        <taxon>Sar</taxon>
        <taxon>Alveolata</taxon>
        <taxon>Ciliophora</taxon>
        <taxon>Intramacronucleata</taxon>
        <taxon>Oligohymenophorea</taxon>
        <taxon>Scuticociliatia</taxon>
        <taxon>Philasterida</taxon>
        <taxon>Pseudocohnilembidae</taxon>
        <taxon>Pseudocohnilembus</taxon>
    </lineage>
</organism>
<keyword evidence="1" id="KW-0175">Coiled coil</keyword>
<comment type="caution">
    <text evidence="4">The sequence shown here is derived from an EMBL/GenBank/DDBJ whole genome shotgun (WGS) entry which is preliminary data.</text>
</comment>
<reference evidence="4 5" key="1">
    <citation type="journal article" date="2015" name="Sci. Rep.">
        <title>Genome of the facultative scuticociliatosis pathogen Pseudocohnilembus persalinus provides insight into its virulence through horizontal gene transfer.</title>
        <authorList>
            <person name="Xiong J."/>
            <person name="Wang G."/>
            <person name="Cheng J."/>
            <person name="Tian M."/>
            <person name="Pan X."/>
            <person name="Warren A."/>
            <person name="Jiang C."/>
            <person name="Yuan D."/>
            <person name="Miao W."/>
        </authorList>
    </citation>
    <scope>NUCLEOTIDE SEQUENCE [LARGE SCALE GENOMIC DNA]</scope>
    <source>
        <strain evidence="4">36N120E</strain>
    </source>
</reference>
<sequence>MIGTPFEEEEISKKSNIHQQTVKNREINKHLYGNVHGFKNDKFYQESEADEFVPKAFFSSRSQRAKKITQNISDLMDDQDLGMKIIGTNLIVNEKYSSLGNQQNDSLASQLGIKQFGFQQVQNENEADQHSIGYKILKQQKQKMIQSKIDDIQIDEEENNEQILNKYYQMYAENLSDSEKDDNAFEKKQEINQQYLQLKQRSQKFQNYEGYGFNQFNTNNQQTDQNLLQIFNQLMKSRHIDIDKEEAEKKEKNKIKVNFQNNQDDYLDDEDEDEDVMGYNKKKEIEYKYQYSFDQIQANQQFVLQFFHKKQKDNKQDFQKFGDINNQIEVPEDYNIYERIQNQENIDQENRTIKKNEQRNLQKRQNLLGEDKLEYLREQIPTKKFTQGKNLMMDNFENDDEQESLNTNEENQRSKNKKILLQPDQSEGGLMSKEEFQKEVEEQNFLQEKQFQKKTAESLFDKLNSLKKNTRKTEKWFPEKLLCKRFGVPQPHQEEIKMMKFIKEQEKESLRQTIKFEKYQSQNQQQDKNNFVNQAMEIEQERENKNEQEKELQYQESIKNQLESNDSINPSLLKQFTEDNPVKQEKSIYQSIFEDSDTE</sequence>
<dbReference type="OMA" id="HKRFHGA"/>
<evidence type="ECO:0000256" key="1">
    <source>
        <dbReference type="SAM" id="Coils"/>
    </source>
</evidence>
<proteinExistence type="predicted"/>
<dbReference type="InterPro" id="IPR011666">
    <property type="entry name" value="DUF1604"/>
</dbReference>
<dbReference type="AlphaFoldDB" id="A0A0V0R2P2"/>
<evidence type="ECO:0000313" key="5">
    <source>
        <dbReference type="Proteomes" id="UP000054937"/>
    </source>
</evidence>
<feature type="domain" description="G patch" evidence="3">
    <location>
        <begin position="16"/>
        <end position="90"/>
    </location>
</feature>
<protein>
    <recommendedName>
        <fullName evidence="3">G patch domain-containing protein</fullName>
    </recommendedName>
</protein>
<dbReference type="PANTHER" id="PTHR13384">
    <property type="entry name" value="G PATCH DOMAIN-CONTAINING PROTEIN 1"/>
    <property type="match status" value="1"/>
</dbReference>